<name>A0A6J5P4N8_9CAUD</name>
<protein>
    <submittedName>
        <fullName evidence="1">Uncharacterized protein</fullName>
    </submittedName>
</protein>
<accession>A0A6J5P4N8</accession>
<gene>
    <name evidence="1" type="ORF">UFOVP837_47</name>
</gene>
<organism evidence="1">
    <name type="scientific">uncultured Caudovirales phage</name>
    <dbReference type="NCBI Taxonomy" id="2100421"/>
    <lineage>
        <taxon>Viruses</taxon>
        <taxon>Duplodnaviria</taxon>
        <taxon>Heunggongvirae</taxon>
        <taxon>Uroviricota</taxon>
        <taxon>Caudoviricetes</taxon>
        <taxon>Peduoviridae</taxon>
        <taxon>Maltschvirus</taxon>
        <taxon>Maltschvirus maltsch</taxon>
    </lineage>
</organism>
<reference evidence="1" key="1">
    <citation type="submission" date="2020-04" db="EMBL/GenBank/DDBJ databases">
        <authorList>
            <person name="Chiriac C."/>
            <person name="Salcher M."/>
            <person name="Ghai R."/>
            <person name="Kavagutti S V."/>
        </authorList>
    </citation>
    <scope>NUCLEOTIDE SEQUENCE</scope>
</reference>
<proteinExistence type="predicted"/>
<sequence>MQNIITILQAQALINSVLEDDANLFTSADIAKFVAVVNFKAEGSQKSAQEIASLVLPSFIEDLEGTEEPVESSVVRDYTMSIR</sequence>
<dbReference type="EMBL" id="LR796782">
    <property type="protein sequence ID" value="CAB4166769.1"/>
    <property type="molecule type" value="Genomic_DNA"/>
</dbReference>
<evidence type="ECO:0000313" key="1">
    <source>
        <dbReference type="EMBL" id="CAB4166769.1"/>
    </source>
</evidence>